<feature type="chain" id="PRO_5046304331" evidence="1">
    <location>
        <begin position="28"/>
        <end position="235"/>
    </location>
</feature>
<feature type="signal peptide" evidence="1">
    <location>
        <begin position="1"/>
        <end position="27"/>
    </location>
</feature>
<dbReference type="SUPFAM" id="SSF49354">
    <property type="entry name" value="PapD-like"/>
    <property type="match status" value="1"/>
</dbReference>
<reference evidence="2 3" key="1">
    <citation type="submission" date="2023-04" db="EMBL/GenBank/DDBJ databases">
        <title>Marinobulbifer ophiurae gen. nov., sp. Nov., isolate from tissue of brittle star Ophioplocus japonicus.</title>
        <authorList>
            <person name="Kawano K."/>
            <person name="Sawayama S."/>
            <person name="Nakagawa S."/>
        </authorList>
    </citation>
    <scope>NUCLEOTIDE SEQUENCE [LARGE SCALE GENOMIC DNA]</scope>
    <source>
        <strain evidence="2 3">NKW57</strain>
    </source>
</reference>
<sequence>MLTRALKSLVFLCITAAAVLFSSLASASMQLDKMIIYLDALPNQREDIVVRNPDAETLYLQTEVFRVDNPGQEDEKLVPIVDPRDFMLLVNPRKAVIPSGAQKRFRLMSLESGLEQEKVYRVTFKPVVGEITSDVTGVKILVAYQALIFVQPPSGAYELKLEKRGEQWVLRNNGNINVEVSKARWCVSEDSCEDVEFAGRIYGGAEKAIKLPASGGYLELRAYDGEQSRLEKFPR</sequence>
<accession>A0ABQ6LZ16</accession>
<dbReference type="RefSeq" id="WP_285763941.1">
    <property type="nucleotide sequence ID" value="NZ_BSYJ01000003.1"/>
</dbReference>
<name>A0ABQ6LZ16_9GAMM</name>
<dbReference type="InterPro" id="IPR008962">
    <property type="entry name" value="PapD-like_sf"/>
</dbReference>
<keyword evidence="3" id="KW-1185">Reference proteome</keyword>
<evidence type="ECO:0000256" key="1">
    <source>
        <dbReference type="SAM" id="SignalP"/>
    </source>
</evidence>
<organism evidence="2 3">
    <name type="scientific">Biformimicrobium ophioploci</name>
    <dbReference type="NCBI Taxonomy" id="3036711"/>
    <lineage>
        <taxon>Bacteria</taxon>
        <taxon>Pseudomonadati</taxon>
        <taxon>Pseudomonadota</taxon>
        <taxon>Gammaproteobacteria</taxon>
        <taxon>Cellvibrionales</taxon>
        <taxon>Microbulbiferaceae</taxon>
        <taxon>Biformimicrobium</taxon>
    </lineage>
</organism>
<dbReference type="Gene3D" id="2.60.40.10">
    <property type="entry name" value="Immunoglobulins"/>
    <property type="match status" value="1"/>
</dbReference>
<dbReference type="Proteomes" id="UP001224392">
    <property type="component" value="Unassembled WGS sequence"/>
</dbReference>
<evidence type="ECO:0000313" key="3">
    <source>
        <dbReference type="Proteomes" id="UP001224392"/>
    </source>
</evidence>
<dbReference type="InterPro" id="IPR013783">
    <property type="entry name" value="Ig-like_fold"/>
</dbReference>
<comment type="caution">
    <text evidence="2">The sequence shown here is derived from an EMBL/GenBank/DDBJ whole genome shotgun (WGS) entry which is preliminary data.</text>
</comment>
<proteinExistence type="predicted"/>
<dbReference type="EMBL" id="BSYJ01000003">
    <property type="protein sequence ID" value="GMG87308.1"/>
    <property type="molecule type" value="Genomic_DNA"/>
</dbReference>
<keyword evidence="1" id="KW-0732">Signal</keyword>
<protein>
    <submittedName>
        <fullName evidence="2">Fimbria/pilus periplasmic chaperone</fullName>
    </submittedName>
</protein>
<gene>
    <name evidence="2" type="ORF">MNKW57_16290</name>
</gene>
<evidence type="ECO:0000313" key="2">
    <source>
        <dbReference type="EMBL" id="GMG87308.1"/>
    </source>
</evidence>